<dbReference type="AlphaFoldDB" id="A0AAE4ZCA4"/>
<dbReference type="PANTHER" id="PTHR13939:SF0">
    <property type="entry name" value="NMN AMIDOHYDROLASE-LIKE PROTEIN YFAY"/>
    <property type="match status" value="1"/>
</dbReference>
<dbReference type="Proteomes" id="UP000702544">
    <property type="component" value="Unassembled WGS sequence"/>
</dbReference>
<dbReference type="SMART" id="SM00852">
    <property type="entry name" value="MoCF_biosynth"/>
    <property type="match status" value="1"/>
</dbReference>
<dbReference type="Gene3D" id="3.40.980.10">
    <property type="entry name" value="MoaB/Mog-like domain"/>
    <property type="match status" value="1"/>
</dbReference>
<dbReference type="Gene3D" id="3.30.70.2860">
    <property type="match status" value="1"/>
</dbReference>
<dbReference type="InterPro" id="IPR001453">
    <property type="entry name" value="MoaB/Mog_dom"/>
</dbReference>
<proteinExistence type="inferred from homology"/>
<dbReference type="NCBIfam" id="TIGR00199">
    <property type="entry name" value="PncC_domain"/>
    <property type="match status" value="1"/>
</dbReference>
<dbReference type="InterPro" id="IPR041424">
    <property type="entry name" value="CinA_KH"/>
</dbReference>
<evidence type="ECO:0000259" key="2">
    <source>
        <dbReference type="SMART" id="SM00852"/>
    </source>
</evidence>
<protein>
    <recommendedName>
        <fullName evidence="1">CinA-like protein</fullName>
    </recommendedName>
</protein>
<dbReference type="InterPro" id="IPR036425">
    <property type="entry name" value="MoaB/Mog-like_dom_sf"/>
</dbReference>
<comment type="caution">
    <text evidence="3">The sequence shown here is derived from an EMBL/GenBank/DDBJ whole genome shotgun (WGS) entry which is preliminary data.</text>
</comment>
<dbReference type="HAMAP" id="MF_00226_B">
    <property type="entry name" value="CinA_B"/>
    <property type="match status" value="1"/>
</dbReference>
<name>A0AAE4ZCA4_9BACT</name>
<dbReference type="InterPro" id="IPR050101">
    <property type="entry name" value="CinA"/>
</dbReference>
<dbReference type="InterPro" id="IPR036653">
    <property type="entry name" value="CinA-like_C"/>
</dbReference>
<dbReference type="Pfam" id="PF02464">
    <property type="entry name" value="CinA"/>
    <property type="match status" value="1"/>
</dbReference>
<comment type="similarity">
    <text evidence="1">Belongs to the CinA family.</text>
</comment>
<dbReference type="Gene3D" id="3.90.950.20">
    <property type="entry name" value="CinA-like"/>
    <property type="match status" value="1"/>
</dbReference>
<evidence type="ECO:0000256" key="1">
    <source>
        <dbReference type="HAMAP-Rule" id="MF_00226"/>
    </source>
</evidence>
<dbReference type="InterPro" id="IPR008135">
    <property type="entry name" value="Competence-induced_CinA"/>
</dbReference>
<dbReference type="PIRSF" id="PIRSF006728">
    <property type="entry name" value="CinA"/>
    <property type="match status" value="1"/>
</dbReference>
<dbReference type="EMBL" id="JAACAK010000051">
    <property type="protein sequence ID" value="NIR74980.1"/>
    <property type="molecule type" value="Genomic_DNA"/>
</dbReference>
<evidence type="ECO:0000313" key="4">
    <source>
        <dbReference type="Proteomes" id="UP000702544"/>
    </source>
</evidence>
<accession>A0AAE4ZCA4</accession>
<evidence type="ECO:0000313" key="3">
    <source>
        <dbReference type="EMBL" id="NIR74980.1"/>
    </source>
</evidence>
<reference evidence="3 4" key="1">
    <citation type="submission" date="2020-01" db="EMBL/GenBank/DDBJ databases">
        <title>Genomes assembled from Gulf of Kutch pelagic sediment metagenomes.</title>
        <authorList>
            <person name="Chandrashekar M."/>
            <person name="Mahajan M.S."/>
            <person name="Dave K.J."/>
            <person name="Vatsa P."/>
            <person name="Nathani N.M."/>
        </authorList>
    </citation>
    <scope>NUCLEOTIDE SEQUENCE [LARGE SCALE GENOMIC DNA]</scope>
    <source>
        <strain evidence="3">KS3-K002</strain>
    </source>
</reference>
<dbReference type="SUPFAM" id="SSF142433">
    <property type="entry name" value="CinA-like"/>
    <property type="match status" value="1"/>
</dbReference>
<dbReference type="NCBIfam" id="NF001813">
    <property type="entry name" value="PRK00549.1"/>
    <property type="match status" value="1"/>
</dbReference>
<sequence>MTRDRTAVELIAIGDELLSGATIDTNAAYIALELEAIGLRVTRKSTVADAEDAIADALRSALERTGTVITTGGLGPTRDDVTRSAVARVFGRPLEFRQELWEALQRRWARRGPIPETNRVQAEVPAGGTVFPNPRGTAPGIAVADAKLGLCILLPGPPDELRALVREAVVPYLAERADASVRRPFRRYLRTAGIAESAIAQRVGSALDDLPVDVAFLPEIDGNDLRLTAWGSDESEVAGALDRAVERLREILGAHIYVEGTAELAEVVGAMLRERGLKLAVAESCTAGLIAKRLTDPPGASDYFWGGFVVYDDRAKIELLGVDEATLQLHGAVSEPVVRQMAEGARSRSGAEAAVAVTGIAGPAGGSAEKPVGTVWLAVAVGDEVAARGVHIPGARDAVRARAAQGALDLLRRVLLRGEGSRGVEGMINDH</sequence>
<dbReference type="NCBIfam" id="TIGR00200">
    <property type="entry name" value="cinA_nterm"/>
    <property type="match status" value="1"/>
</dbReference>
<dbReference type="PANTHER" id="PTHR13939">
    <property type="entry name" value="NICOTINAMIDE-NUCLEOTIDE AMIDOHYDROLASE PNCC"/>
    <property type="match status" value="1"/>
</dbReference>
<dbReference type="Pfam" id="PF18146">
    <property type="entry name" value="CinA_KH"/>
    <property type="match status" value="1"/>
</dbReference>
<organism evidence="3 4">
    <name type="scientific">Candidatus Kutchimonas denitrificans</name>
    <dbReference type="NCBI Taxonomy" id="3056748"/>
    <lineage>
        <taxon>Bacteria</taxon>
        <taxon>Pseudomonadati</taxon>
        <taxon>Gemmatimonadota</taxon>
        <taxon>Gemmatimonadia</taxon>
        <taxon>Candidatus Palauibacterales</taxon>
        <taxon>Candidatus Palauibacteraceae</taxon>
        <taxon>Candidatus Kutchimonas</taxon>
    </lineage>
</organism>
<dbReference type="SUPFAM" id="SSF53218">
    <property type="entry name" value="Molybdenum cofactor biosynthesis proteins"/>
    <property type="match status" value="1"/>
</dbReference>
<dbReference type="InterPro" id="IPR008136">
    <property type="entry name" value="CinA_C"/>
</dbReference>
<dbReference type="Pfam" id="PF00994">
    <property type="entry name" value="MoCF_biosynth"/>
    <property type="match status" value="1"/>
</dbReference>
<gene>
    <name evidence="3" type="ORF">GWO12_07680</name>
</gene>
<feature type="domain" description="MoaB/Mog" evidence="2">
    <location>
        <begin position="9"/>
        <end position="176"/>
    </location>
</feature>
<dbReference type="CDD" id="cd00885">
    <property type="entry name" value="cinA"/>
    <property type="match status" value="1"/>
</dbReference>